<dbReference type="RefSeq" id="XP_040654609.1">
    <property type="nucleotide sequence ID" value="XM_040804505.1"/>
</dbReference>
<feature type="region of interest" description="Disordered" evidence="1">
    <location>
        <begin position="1"/>
        <end position="87"/>
    </location>
</feature>
<dbReference type="Gene3D" id="1.10.472.80">
    <property type="entry name" value="Ypt/Rab-GAP domain of gyp1p, domain 3"/>
    <property type="match status" value="1"/>
</dbReference>
<evidence type="ECO:0000313" key="3">
    <source>
        <dbReference type="EMBL" id="KYK55257.1"/>
    </source>
</evidence>
<feature type="compositionally biased region" description="Low complexity" evidence="1">
    <location>
        <begin position="466"/>
        <end position="482"/>
    </location>
</feature>
<dbReference type="Gene3D" id="1.10.8.270">
    <property type="entry name" value="putative rabgap domain of human tbc1 domain family member 14 like domains"/>
    <property type="match status" value="1"/>
</dbReference>
<feature type="compositionally biased region" description="Low complexity" evidence="1">
    <location>
        <begin position="369"/>
        <end position="379"/>
    </location>
</feature>
<gene>
    <name evidence="3" type="ORF">DCS_07220</name>
</gene>
<feature type="region of interest" description="Disordered" evidence="1">
    <location>
        <begin position="93"/>
        <end position="112"/>
    </location>
</feature>
<dbReference type="PANTHER" id="PTHR47219:SF9">
    <property type="entry name" value="GTPASE ACTIVATING PROTEIN AND CENTROSOME-ASSOCIATED, ISOFORM B"/>
    <property type="match status" value="1"/>
</dbReference>
<keyword evidence="4" id="KW-1185">Reference proteome</keyword>
<comment type="caution">
    <text evidence="3">The sequence shown here is derived from an EMBL/GenBank/DDBJ whole genome shotgun (WGS) entry which is preliminary data.</text>
</comment>
<feature type="region of interest" description="Disordered" evidence="1">
    <location>
        <begin position="118"/>
        <end position="139"/>
    </location>
</feature>
<dbReference type="SMART" id="SM00164">
    <property type="entry name" value="TBC"/>
    <property type="match status" value="1"/>
</dbReference>
<dbReference type="InterPro" id="IPR050302">
    <property type="entry name" value="Rab_GAP_TBC_domain"/>
</dbReference>
<feature type="domain" description="Rab-GAP TBC" evidence="2">
    <location>
        <begin position="674"/>
        <end position="866"/>
    </location>
</feature>
<feature type="compositionally biased region" description="Low complexity" evidence="1">
    <location>
        <begin position="391"/>
        <end position="400"/>
    </location>
</feature>
<dbReference type="FunFam" id="1.10.472.80:FF:000055">
    <property type="entry name" value="TBC domain-containing protein C1778.09"/>
    <property type="match status" value="1"/>
</dbReference>
<dbReference type="PROSITE" id="PS50086">
    <property type="entry name" value="TBC_RABGAP"/>
    <property type="match status" value="1"/>
</dbReference>
<feature type="region of interest" description="Disordered" evidence="1">
    <location>
        <begin position="446"/>
        <end position="536"/>
    </location>
</feature>
<evidence type="ECO:0000256" key="1">
    <source>
        <dbReference type="SAM" id="MobiDB-lite"/>
    </source>
</evidence>
<name>A0A151GDT0_DRECN</name>
<proteinExistence type="predicted"/>
<dbReference type="GO" id="GO:0031267">
    <property type="term" value="F:small GTPase binding"/>
    <property type="evidence" value="ECO:0007669"/>
    <property type="project" value="TreeGrafter"/>
</dbReference>
<accession>A0A151GDT0</accession>
<dbReference type="Proteomes" id="UP000076580">
    <property type="component" value="Chromosome 03"/>
</dbReference>
<feature type="region of interest" description="Disordered" evidence="1">
    <location>
        <begin position="168"/>
        <end position="332"/>
    </location>
</feature>
<feature type="compositionally biased region" description="Basic and acidic residues" evidence="1">
    <location>
        <begin position="120"/>
        <end position="130"/>
    </location>
</feature>
<feature type="compositionally biased region" description="Low complexity" evidence="1">
    <location>
        <begin position="192"/>
        <end position="223"/>
    </location>
</feature>
<protein>
    <submittedName>
        <fullName evidence="3">TBC domain protein</fullName>
    </submittedName>
</protein>
<dbReference type="Pfam" id="PF00566">
    <property type="entry name" value="RabGAP-TBC"/>
    <property type="match status" value="1"/>
</dbReference>
<organism evidence="3 4">
    <name type="scientific">Drechmeria coniospora</name>
    <name type="common">Nematophagous fungus</name>
    <name type="synonym">Meria coniospora</name>
    <dbReference type="NCBI Taxonomy" id="98403"/>
    <lineage>
        <taxon>Eukaryota</taxon>
        <taxon>Fungi</taxon>
        <taxon>Dikarya</taxon>
        <taxon>Ascomycota</taxon>
        <taxon>Pezizomycotina</taxon>
        <taxon>Sordariomycetes</taxon>
        <taxon>Hypocreomycetidae</taxon>
        <taxon>Hypocreales</taxon>
        <taxon>Ophiocordycipitaceae</taxon>
        <taxon>Drechmeria</taxon>
    </lineage>
</organism>
<dbReference type="EMBL" id="LAYC01000003">
    <property type="protein sequence ID" value="KYK55257.1"/>
    <property type="molecule type" value="Genomic_DNA"/>
</dbReference>
<sequence length="951" mass="103845">MLPMRFASVRQKSRPALSRPSFLDDPGLVAVRYENTKQAEPPIPLPPPRSPLRIPSEASSSRSISTTTTTTHTPSSPISSPCSSPVVVAPPPSHLPFAAAPPTEQHPALRRPPLAATARAVEDGKRDSGHARTSTSTATIDEACEEFGVEHDEKARAELAALVASAAAAARGGQEQHVEHPSPAGQAKHRPAAAGEPRAAEAAGAPPTTSAVAATAPSTPSPSCREMPRFPSSEPRAVLDAHYFSSPAPTESVRARVRRSEEAPTTPRTVAPMPMQPQPLLRGSAPPVSSRRQPQARQPSPNGPRSDPSTPPKTPSFSSFEADDDADGQFSPLVISIPTDTLIDHEFMAGFSFSKRGSIIFRGQRAMAADGAASPSPGSLDDDAPPPRVKVSPSDVSAAAAPPPDIRLLSADVEKESQKVRSLYQAGDALHWEDGARHSFCERLEPTPEMPTEESTDGPPSTHHLASGFPSSPSAGSSLLQQRGSKRDSELAGGIEDWEDVDGADVDRYGFINPSTPRIGPPTELKSAQHSPRRRAMLQKRDPMGFSSHLGGGRLPSRKVSARSLNTQNSEMSVASRRSSRSVIRQAGNLLPHNRNRRWMDEAGDMLTVSPNLQDAVEEAQVGKLSEALKRKEWERSEKWHKMAKVVRSPVQGHGMGFEFDVRSPKLIERTWKGIPDRWRAAAWWSFLATSAREHEGSPSAEEIMGSFHRLQQTSSPDDVQIDLDVPRTINRHIMFRRRYRGGQRLLFRVLHALSIYFPETGYVQGMASLAATLLCYFDEDKCFVMLVWMWRFRGLDRLYRPGFDGLMAALREFETHWLDKDVASNLADLCVDPTAYGTRWYLTLFNLSIPFPAQLRVWDVFLLLGVDGQQPSAAGATDEGKVVGAEAPTGLDVLHATSAALVQALREVLVDSDFENAMKALTSWIPVKDEDLLMKVTKAEWKTHQSRRKT</sequence>
<dbReference type="GO" id="GO:0005096">
    <property type="term" value="F:GTPase activator activity"/>
    <property type="evidence" value="ECO:0007669"/>
    <property type="project" value="TreeGrafter"/>
</dbReference>
<dbReference type="FunFam" id="1.10.8.270:FF:000023">
    <property type="entry name" value="TBC domain-containing protein C1778.09"/>
    <property type="match status" value="1"/>
</dbReference>
<feature type="region of interest" description="Disordered" evidence="1">
    <location>
        <begin position="369"/>
        <end position="405"/>
    </location>
</feature>
<feature type="compositionally biased region" description="Low complexity" evidence="1">
    <location>
        <begin position="51"/>
        <end position="87"/>
    </location>
</feature>
<dbReference type="SUPFAM" id="SSF47923">
    <property type="entry name" value="Ypt/Rab-GAP domain of gyp1p"/>
    <property type="match status" value="2"/>
</dbReference>
<dbReference type="InterPro" id="IPR035969">
    <property type="entry name" value="Rab-GAP_TBC_sf"/>
</dbReference>
<dbReference type="AlphaFoldDB" id="A0A151GDT0"/>
<feature type="compositionally biased region" description="Pro residues" evidence="1">
    <location>
        <begin position="41"/>
        <end position="50"/>
    </location>
</feature>
<dbReference type="PANTHER" id="PTHR47219">
    <property type="entry name" value="RAB GTPASE-ACTIVATING PROTEIN 1-LIKE"/>
    <property type="match status" value="1"/>
</dbReference>
<dbReference type="InParanoid" id="A0A151GDT0"/>
<dbReference type="GeneID" id="63719863"/>
<evidence type="ECO:0000313" key="4">
    <source>
        <dbReference type="Proteomes" id="UP000076580"/>
    </source>
</evidence>
<reference evidence="3 4" key="1">
    <citation type="journal article" date="2016" name="Sci. Rep.">
        <title>Insights into Adaptations to a Near-Obligate Nematode Endoparasitic Lifestyle from the Finished Genome of Drechmeria coniospora.</title>
        <authorList>
            <person name="Zhang L."/>
            <person name="Zhou Z."/>
            <person name="Guo Q."/>
            <person name="Fokkens L."/>
            <person name="Miskei M."/>
            <person name="Pocsi I."/>
            <person name="Zhang W."/>
            <person name="Chen M."/>
            <person name="Wang L."/>
            <person name="Sun Y."/>
            <person name="Donzelli B.G."/>
            <person name="Gibson D.M."/>
            <person name="Nelson D.R."/>
            <person name="Luo J.G."/>
            <person name="Rep M."/>
            <person name="Liu H."/>
            <person name="Yang S."/>
            <person name="Wang J."/>
            <person name="Krasnoff S.B."/>
            <person name="Xu Y."/>
            <person name="Molnar I."/>
            <person name="Lin M."/>
        </authorList>
    </citation>
    <scope>NUCLEOTIDE SEQUENCE [LARGE SCALE GENOMIC DNA]</scope>
    <source>
        <strain evidence="3 4">ARSEF 6962</strain>
    </source>
</reference>
<feature type="compositionally biased region" description="Polar residues" evidence="1">
    <location>
        <begin position="290"/>
        <end position="300"/>
    </location>
</feature>
<evidence type="ECO:0000259" key="2">
    <source>
        <dbReference type="PROSITE" id="PS50086"/>
    </source>
</evidence>
<dbReference type="InterPro" id="IPR000195">
    <property type="entry name" value="Rab-GAP-TBC_dom"/>
</dbReference>
<dbReference type="STRING" id="98403.A0A151GDT0"/>